<evidence type="ECO:0000313" key="2">
    <source>
        <dbReference type="EMBL" id="KAF9596594.1"/>
    </source>
</evidence>
<keyword evidence="3" id="KW-1185">Reference proteome</keyword>
<accession>A0A835HC39</accession>
<dbReference type="Pfam" id="PF10354">
    <property type="entry name" value="BMT5-like"/>
    <property type="match status" value="1"/>
</dbReference>
<dbReference type="InterPro" id="IPR019446">
    <property type="entry name" value="BMT5-like"/>
</dbReference>
<sequence length="82" mass="9283">MADEKEQDVIVIEDDDDDDEEVEKWLKYHSSVHQILLVGDGDFSFSLSLANCFGSASNIAFHCIIHSFVASYYNTELPNQIL</sequence>
<dbReference type="AlphaFoldDB" id="A0A835HC39"/>
<evidence type="ECO:0000259" key="1">
    <source>
        <dbReference type="Pfam" id="PF10354"/>
    </source>
</evidence>
<comment type="caution">
    <text evidence="2">The sequence shown here is derived from an EMBL/GenBank/DDBJ whole genome shotgun (WGS) entry which is preliminary data.</text>
</comment>
<protein>
    <recommendedName>
        <fullName evidence="1">25S rRNA (uridine-N(3))-methyltransferase BMT5-like domain-containing protein</fullName>
    </recommendedName>
</protein>
<organism evidence="2 3">
    <name type="scientific">Coptis chinensis</name>
    <dbReference type="NCBI Taxonomy" id="261450"/>
    <lineage>
        <taxon>Eukaryota</taxon>
        <taxon>Viridiplantae</taxon>
        <taxon>Streptophyta</taxon>
        <taxon>Embryophyta</taxon>
        <taxon>Tracheophyta</taxon>
        <taxon>Spermatophyta</taxon>
        <taxon>Magnoliopsida</taxon>
        <taxon>Ranunculales</taxon>
        <taxon>Ranunculaceae</taxon>
        <taxon>Coptidoideae</taxon>
        <taxon>Coptis</taxon>
    </lineage>
</organism>
<proteinExistence type="predicted"/>
<reference evidence="2 3" key="1">
    <citation type="submission" date="2020-10" db="EMBL/GenBank/DDBJ databases">
        <title>The Coptis chinensis genome and diversification of protoberbering-type alkaloids.</title>
        <authorList>
            <person name="Wang B."/>
            <person name="Shu S."/>
            <person name="Song C."/>
            <person name="Liu Y."/>
        </authorList>
    </citation>
    <scope>NUCLEOTIDE SEQUENCE [LARGE SCALE GENOMIC DNA]</scope>
    <source>
        <strain evidence="2">HL-2020</strain>
        <tissue evidence="2">Leaf</tissue>
    </source>
</reference>
<dbReference type="GO" id="GO:0070475">
    <property type="term" value="P:rRNA base methylation"/>
    <property type="evidence" value="ECO:0007669"/>
    <property type="project" value="InterPro"/>
</dbReference>
<evidence type="ECO:0000313" key="3">
    <source>
        <dbReference type="Proteomes" id="UP000631114"/>
    </source>
</evidence>
<dbReference type="OrthoDB" id="273345at2759"/>
<dbReference type="Proteomes" id="UP000631114">
    <property type="component" value="Unassembled WGS sequence"/>
</dbReference>
<feature type="domain" description="25S rRNA (uridine-N(3))-methyltransferase BMT5-like" evidence="1">
    <location>
        <begin position="36"/>
        <end position="65"/>
    </location>
</feature>
<dbReference type="EMBL" id="JADFTS010000007">
    <property type="protein sequence ID" value="KAF9596594.1"/>
    <property type="molecule type" value="Genomic_DNA"/>
</dbReference>
<gene>
    <name evidence="2" type="ORF">IFM89_012717</name>
</gene>
<dbReference type="GO" id="GO:0070042">
    <property type="term" value="F:rRNA (uridine-N3-)-methyltransferase activity"/>
    <property type="evidence" value="ECO:0007669"/>
    <property type="project" value="InterPro"/>
</dbReference>
<name>A0A835HC39_9MAGN</name>